<evidence type="ECO:0000259" key="1">
    <source>
        <dbReference type="Pfam" id="PF14478"/>
    </source>
</evidence>
<dbReference type="Proteomes" id="UP000178432">
    <property type="component" value="Unassembled WGS sequence"/>
</dbReference>
<evidence type="ECO:0000313" key="3">
    <source>
        <dbReference type="Proteomes" id="UP000178432"/>
    </source>
</evidence>
<evidence type="ECO:0000313" key="2">
    <source>
        <dbReference type="EMBL" id="OGY47449.1"/>
    </source>
</evidence>
<dbReference type="InterPro" id="IPR027954">
    <property type="entry name" value="Transcobalamin-like_C"/>
</dbReference>
<organism evidence="2 3">
    <name type="scientific">Candidatus Buchananbacteria bacterium RIFCSPHIGHO2_01_FULL_46_12</name>
    <dbReference type="NCBI Taxonomy" id="1797536"/>
    <lineage>
        <taxon>Bacteria</taxon>
        <taxon>Candidatus Buchananiibacteriota</taxon>
    </lineage>
</organism>
<dbReference type="Gene3D" id="2.170.130.30">
    <property type="match status" value="1"/>
</dbReference>
<protein>
    <recommendedName>
        <fullName evidence="1">Transcobalamin-like C-terminal domain-containing protein</fullName>
    </recommendedName>
</protein>
<dbReference type="AlphaFoldDB" id="A0A1G1Y527"/>
<feature type="domain" description="Transcobalamin-like C-terminal" evidence="1">
    <location>
        <begin position="67"/>
        <end position="143"/>
    </location>
</feature>
<dbReference type="Pfam" id="PF14478">
    <property type="entry name" value="DUF4430"/>
    <property type="match status" value="1"/>
</dbReference>
<accession>A0A1G1Y527</accession>
<gene>
    <name evidence="2" type="ORF">A2663_00510</name>
</gene>
<sequence>MKLPIKIIIIILIFAAGFLFGWQVALAPADGQPVLTNQNAGEIKTDLAIDFGGGRIQNYNQIAMPEGSSVFDLLKKAAAENNLALDYKDYGGKMGVFINSIDNIKNALAGDTFWQFWINGQYSQVGASSYKLKDGDKAEWKYIKGQID</sequence>
<proteinExistence type="predicted"/>
<name>A0A1G1Y527_9BACT</name>
<dbReference type="EMBL" id="MHIF01000035">
    <property type="protein sequence ID" value="OGY47449.1"/>
    <property type="molecule type" value="Genomic_DNA"/>
</dbReference>
<reference evidence="2 3" key="1">
    <citation type="journal article" date="2016" name="Nat. Commun.">
        <title>Thousands of microbial genomes shed light on interconnected biogeochemical processes in an aquifer system.</title>
        <authorList>
            <person name="Anantharaman K."/>
            <person name="Brown C.T."/>
            <person name="Hug L.A."/>
            <person name="Sharon I."/>
            <person name="Castelle C.J."/>
            <person name="Probst A.J."/>
            <person name="Thomas B.C."/>
            <person name="Singh A."/>
            <person name="Wilkins M.J."/>
            <person name="Karaoz U."/>
            <person name="Brodie E.L."/>
            <person name="Williams K.H."/>
            <person name="Hubbard S.S."/>
            <person name="Banfield J.F."/>
        </authorList>
    </citation>
    <scope>NUCLEOTIDE SEQUENCE [LARGE SCALE GENOMIC DNA]</scope>
</reference>
<comment type="caution">
    <text evidence="2">The sequence shown here is derived from an EMBL/GenBank/DDBJ whole genome shotgun (WGS) entry which is preliminary data.</text>
</comment>